<protein>
    <submittedName>
        <fullName evidence="1">Uncharacterized protein</fullName>
    </submittedName>
</protein>
<proteinExistence type="predicted"/>
<dbReference type="AlphaFoldDB" id="A0AAV0ZFI0"/>
<keyword evidence="2" id="KW-1185">Reference proteome</keyword>
<accession>A0AAV0ZFI0</accession>
<evidence type="ECO:0000313" key="2">
    <source>
        <dbReference type="Proteomes" id="UP001157006"/>
    </source>
</evidence>
<reference evidence="1 2" key="1">
    <citation type="submission" date="2023-01" db="EMBL/GenBank/DDBJ databases">
        <authorList>
            <person name="Kreplak J."/>
        </authorList>
    </citation>
    <scope>NUCLEOTIDE SEQUENCE [LARGE SCALE GENOMIC DNA]</scope>
</reference>
<organism evidence="1 2">
    <name type="scientific">Vicia faba</name>
    <name type="common">Broad bean</name>
    <name type="synonym">Faba vulgaris</name>
    <dbReference type="NCBI Taxonomy" id="3906"/>
    <lineage>
        <taxon>Eukaryota</taxon>
        <taxon>Viridiplantae</taxon>
        <taxon>Streptophyta</taxon>
        <taxon>Embryophyta</taxon>
        <taxon>Tracheophyta</taxon>
        <taxon>Spermatophyta</taxon>
        <taxon>Magnoliopsida</taxon>
        <taxon>eudicotyledons</taxon>
        <taxon>Gunneridae</taxon>
        <taxon>Pentapetalae</taxon>
        <taxon>rosids</taxon>
        <taxon>fabids</taxon>
        <taxon>Fabales</taxon>
        <taxon>Fabaceae</taxon>
        <taxon>Papilionoideae</taxon>
        <taxon>50 kb inversion clade</taxon>
        <taxon>NPAAA clade</taxon>
        <taxon>Hologalegina</taxon>
        <taxon>IRL clade</taxon>
        <taxon>Fabeae</taxon>
        <taxon>Vicia</taxon>
    </lineage>
</organism>
<dbReference type="Proteomes" id="UP001157006">
    <property type="component" value="Chromosome 2"/>
</dbReference>
<gene>
    <name evidence="1" type="ORF">VFH_II068520</name>
</gene>
<sequence>MLLKVVRSLEREPKPLVLLCFLVSSWDYSLLHVCEFQIWYTLRSKPWLMTYMWIYIAWKKKKRRGKTQQLEQTGQSSSDTLNYNDWDLRLCQDFTYTWYQNDSNHRVVVSLRDSIYRLQI</sequence>
<evidence type="ECO:0000313" key="1">
    <source>
        <dbReference type="EMBL" id="CAI8597161.1"/>
    </source>
</evidence>
<name>A0AAV0ZFI0_VICFA</name>
<dbReference type="EMBL" id="OX451737">
    <property type="protein sequence ID" value="CAI8597161.1"/>
    <property type="molecule type" value="Genomic_DNA"/>
</dbReference>